<reference evidence="1" key="1">
    <citation type="submission" date="2014-05" db="EMBL/GenBank/DDBJ databases">
        <authorList>
            <person name="Chronopoulou M."/>
        </authorList>
    </citation>
    <scope>NUCLEOTIDE SEQUENCE</scope>
    <source>
        <tissue evidence="1">Whole organism</tissue>
    </source>
</reference>
<evidence type="ECO:0000313" key="1">
    <source>
        <dbReference type="EMBL" id="CDW37335.1"/>
    </source>
</evidence>
<feature type="non-terminal residue" evidence="1">
    <location>
        <position position="1"/>
    </location>
</feature>
<sequence length="60" mass="7205">WGGFNLFNTRDSTRDWPELTYKFCFNNREADTLPNQWYYIPRAHSNVATHSIFIHSLLKN</sequence>
<dbReference type="EMBL" id="HACA01019974">
    <property type="protein sequence ID" value="CDW37335.1"/>
    <property type="molecule type" value="Transcribed_RNA"/>
</dbReference>
<name>A0A0K2UGW5_LEPSM</name>
<accession>A0A0K2UGW5</accession>
<protein>
    <submittedName>
        <fullName evidence="1">Uncharacterized protein</fullName>
    </submittedName>
</protein>
<proteinExistence type="predicted"/>
<organism evidence="1">
    <name type="scientific">Lepeophtheirus salmonis</name>
    <name type="common">Salmon louse</name>
    <name type="synonym">Caligus salmonis</name>
    <dbReference type="NCBI Taxonomy" id="72036"/>
    <lineage>
        <taxon>Eukaryota</taxon>
        <taxon>Metazoa</taxon>
        <taxon>Ecdysozoa</taxon>
        <taxon>Arthropoda</taxon>
        <taxon>Crustacea</taxon>
        <taxon>Multicrustacea</taxon>
        <taxon>Hexanauplia</taxon>
        <taxon>Copepoda</taxon>
        <taxon>Siphonostomatoida</taxon>
        <taxon>Caligidae</taxon>
        <taxon>Lepeophtheirus</taxon>
    </lineage>
</organism>
<dbReference type="AlphaFoldDB" id="A0A0K2UGW5"/>